<name>A0ABQ1S7R9_9SPHN</name>
<gene>
    <name evidence="1" type="ORF">GCM10011515_17600</name>
</gene>
<sequence length="169" mass="18804">MRTEHEDYAPMGDDAAPVDMLAALFEARGWPHEVVSQEEISGEVQGAWANYQIRAIWRTHDNVLQLLCLPDVRVTEAKRRAAHELLALVNEQLWLGHFDVWSQGGMLVYRHGLLLGDEGLLSLSQAQGLVETAVDECDRFYPAFQFVLWGDKSPKDALASAMVDAAGEA</sequence>
<dbReference type="Pfam" id="PF10722">
    <property type="entry name" value="YbjN"/>
    <property type="match status" value="1"/>
</dbReference>
<evidence type="ECO:0000313" key="2">
    <source>
        <dbReference type="Proteomes" id="UP000619041"/>
    </source>
</evidence>
<protein>
    <recommendedName>
        <fullName evidence="3">Bacterial sensory transduction regulator</fullName>
    </recommendedName>
</protein>
<dbReference type="InterPro" id="IPR019660">
    <property type="entry name" value="Put_sensory_transdc_reg_YbjN"/>
</dbReference>
<evidence type="ECO:0000313" key="1">
    <source>
        <dbReference type="EMBL" id="GGD98275.1"/>
    </source>
</evidence>
<dbReference type="CDD" id="cd17033">
    <property type="entry name" value="DR1245-like"/>
    <property type="match status" value="1"/>
</dbReference>
<proteinExistence type="predicted"/>
<dbReference type="RefSeq" id="WP_188645742.1">
    <property type="nucleotide sequence ID" value="NZ_BMKL01000001.1"/>
</dbReference>
<accession>A0ABQ1S7R9</accession>
<reference evidence="2" key="1">
    <citation type="journal article" date="2019" name="Int. J. Syst. Evol. Microbiol.">
        <title>The Global Catalogue of Microorganisms (GCM) 10K type strain sequencing project: providing services to taxonomists for standard genome sequencing and annotation.</title>
        <authorList>
            <consortium name="The Broad Institute Genomics Platform"/>
            <consortium name="The Broad Institute Genome Sequencing Center for Infectious Disease"/>
            <person name="Wu L."/>
            <person name="Ma J."/>
        </authorList>
    </citation>
    <scope>NUCLEOTIDE SEQUENCE [LARGE SCALE GENOMIC DNA]</scope>
    <source>
        <strain evidence="2">CGMCC 1.15959</strain>
    </source>
</reference>
<dbReference type="EMBL" id="BMKL01000001">
    <property type="protein sequence ID" value="GGD98275.1"/>
    <property type="molecule type" value="Genomic_DNA"/>
</dbReference>
<comment type="caution">
    <text evidence="1">The sequence shown here is derived from an EMBL/GenBank/DDBJ whole genome shotgun (WGS) entry which is preliminary data.</text>
</comment>
<organism evidence="1 2">
    <name type="scientific">Tsuneonella deserti</name>
    <dbReference type="NCBI Taxonomy" id="2035528"/>
    <lineage>
        <taxon>Bacteria</taxon>
        <taxon>Pseudomonadati</taxon>
        <taxon>Pseudomonadota</taxon>
        <taxon>Alphaproteobacteria</taxon>
        <taxon>Sphingomonadales</taxon>
        <taxon>Erythrobacteraceae</taxon>
        <taxon>Tsuneonella</taxon>
    </lineage>
</organism>
<evidence type="ECO:0008006" key="3">
    <source>
        <dbReference type="Google" id="ProtNLM"/>
    </source>
</evidence>
<keyword evidence="2" id="KW-1185">Reference proteome</keyword>
<dbReference type="Proteomes" id="UP000619041">
    <property type="component" value="Unassembled WGS sequence"/>
</dbReference>